<evidence type="ECO:0000313" key="1">
    <source>
        <dbReference type="EMBL" id="RUS33232.1"/>
    </source>
</evidence>
<comment type="caution">
    <text evidence="1">The sequence shown here is derived from an EMBL/GenBank/DDBJ whole genome shotgun (WGS) entry which is preliminary data.</text>
</comment>
<dbReference type="AlphaFoldDB" id="A0A433QTW0"/>
<evidence type="ECO:0000313" key="2">
    <source>
        <dbReference type="Proteomes" id="UP000274822"/>
    </source>
</evidence>
<name>A0A433QTW0_9FUNG</name>
<protein>
    <submittedName>
        <fullName evidence="1">Uncharacterized protein</fullName>
    </submittedName>
</protein>
<dbReference type="EMBL" id="RBNJ01001362">
    <property type="protein sequence ID" value="RUS33232.1"/>
    <property type="molecule type" value="Genomic_DNA"/>
</dbReference>
<gene>
    <name evidence="1" type="ORF">BC938DRAFT_472481</name>
</gene>
<dbReference type="Proteomes" id="UP000274822">
    <property type="component" value="Unassembled WGS sequence"/>
</dbReference>
<reference evidence="1 2" key="1">
    <citation type="journal article" date="2018" name="New Phytol.">
        <title>Phylogenomics of Endogonaceae and evolution of mycorrhizas within Mucoromycota.</title>
        <authorList>
            <person name="Chang Y."/>
            <person name="Desiro A."/>
            <person name="Na H."/>
            <person name="Sandor L."/>
            <person name="Lipzen A."/>
            <person name="Clum A."/>
            <person name="Barry K."/>
            <person name="Grigoriev I.V."/>
            <person name="Martin F.M."/>
            <person name="Stajich J.E."/>
            <person name="Smith M.E."/>
            <person name="Bonito G."/>
            <person name="Spatafora J.W."/>
        </authorList>
    </citation>
    <scope>NUCLEOTIDE SEQUENCE [LARGE SCALE GENOMIC DNA]</scope>
    <source>
        <strain evidence="1 2">AD002</strain>
    </source>
</reference>
<accession>A0A433QTW0</accession>
<proteinExistence type="predicted"/>
<feature type="non-terminal residue" evidence="1">
    <location>
        <position position="1"/>
    </location>
</feature>
<keyword evidence="2" id="KW-1185">Reference proteome</keyword>
<sequence>SFAFERNVASIPIFQPSSCVLIAISIVAVSCLPNSCVQTIGSFSTFFNVLDAFIIVHHATMKLKKACTETLTDPEYWANIISPSLASFLEYREKSFPQTFLVRDKEHLRYKAELEQYGSETRTHKKVSHALRLLPVRA</sequence>
<organism evidence="1 2">
    <name type="scientific">Jimgerdemannia flammicorona</name>
    <dbReference type="NCBI Taxonomy" id="994334"/>
    <lineage>
        <taxon>Eukaryota</taxon>
        <taxon>Fungi</taxon>
        <taxon>Fungi incertae sedis</taxon>
        <taxon>Mucoromycota</taxon>
        <taxon>Mucoromycotina</taxon>
        <taxon>Endogonomycetes</taxon>
        <taxon>Endogonales</taxon>
        <taxon>Endogonaceae</taxon>
        <taxon>Jimgerdemannia</taxon>
    </lineage>
</organism>